<sequence>MALIEYIKQVHLGIKGRVLDKDGEPIADVIVEARGRRHVCPYKTTKDGEYYLLLLPGVYELNATAPGYNSVLQRMNVPDGTEDFAALVYDFVLSDVSAAPKIASCPTTPRYIENTSTALKSTINYWENSFFFQCI</sequence>
<protein>
    <submittedName>
        <fullName evidence="1">Uncharacterized protein</fullName>
    </submittedName>
</protein>
<proteinExistence type="predicted"/>
<evidence type="ECO:0000313" key="2">
    <source>
        <dbReference type="Proteomes" id="UP000827872"/>
    </source>
</evidence>
<comment type="caution">
    <text evidence="1">The sequence shown here is derived from an EMBL/GenBank/DDBJ whole genome shotgun (WGS) entry which is preliminary data.</text>
</comment>
<reference evidence="1" key="1">
    <citation type="submission" date="2021-08" db="EMBL/GenBank/DDBJ databases">
        <title>The first chromosome-level gecko genome reveals the dynamic sex chromosomes of Neotropical dwarf geckos (Sphaerodactylidae: Sphaerodactylus).</title>
        <authorList>
            <person name="Pinto B.J."/>
            <person name="Keating S.E."/>
            <person name="Gamble T."/>
        </authorList>
    </citation>
    <scope>NUCLEOTIDE SEQUENCE</scope>
    <source>
        <strain evidence="1">TG3544</strain>
    </source>
</reference>
<dbReference type="EMBL" id="CM037619">
    <property type="protein sequence ID" value="KAH8007253.1"/>
    <property type="molecule type" value="Genomic_DNA"/>
</dbReference>
<evidence type="ECO:0000313" key="1">
    <source>
        <dbReference type="EMBL" id="KAH8007253.1"/>
    </source>
</evidence>
<gene>
    <name evidence="1" type="ORF">K3G42_019234</name>
</gene>
<accession>A0ACB8FP88</accession>
<organism evidence="1 2">
    <name type="scientific">Sphaerodactylus townsendi</name>
    <dbReference type="NCBI Taxonomy" id="933632"/>
    <lineage>
        <taxon>Eukaryota</taxon>
        <taxon>Metazoa</taxon>
        <taxon>Chordata</taxon>
        <taxon>Craniata</taxon>
        <taxon>Vertebrata</taxon>
        <taxon>Euteleostomi</taxon>
        <taxon>Lepidosauria</taxon>
        <taxon>Squamata</taxon>
        <taxon>Bifurcata</taxon>
        <taxon>Gekkota</taxon>
        <taxon>Sphaerodactylidae</taxon>
        <taxon>Sphaerodactylus</taxon>
    </lineage>
</organism>
<keyword evidence="2" id="KW-1185">Reference proteome</keyword>
<dbReference type="Proteomes" id="UP000827872">
    <property type="component" value="Linkage Group LG06"/>
</dbReference>
<name>A0ACB8FP88_9SAUR</name>